<name>A0ABP7G496_9FLAO</name>
<accession>A0ABP7G496</accession>
<protein>
    <submittedName>
        <fullName evidence="1">Uncharacterized protein</fullName>
    </submittedName>
</protein>
<proteinExistence type="predicted"/>
<reference evidence="2" key="1">
    <citation type="journal article" date="2019" name="Int. J. Syst. Evol. Microbiol.">
        <title>The Global Catalogue of Microorganisms (GCM) 10K type strain sequencing project: providing services to taxonomists for standard genome sequencing and annotation.</title>
        <authorList>
            <consortium name="The Broad Institute Genomics Platform"/>
            <consortium name="The Broad Institute Genome Sequencing Center for Infectious Disease"/>
            <person name="Wu L."/>
            <person name="Ma J."/>
        </authorList>
    </citation>
    <scope>NUCLEOTIDE SEQUENCE [LARGE SCALE GENOMIC DNA]</scope>
    <source>
        <strain evidence="2">JCM 17336</strain>
    </source>
</reference>
<organism evidence="1 2">
    <name type="scientific">Flavobacterium ginsengisoli</name>
    <dbReference type="NCBI Taxonomy" id="871694"/>
    <lineage>
        <taxon>Bacteria</taxon>
        <taxon>Pseudomonadati</taxon>
        <taxon>Bacteroidota</taxon>
        <taxon>Flavobacteriia</taxon>
        <taxon>Flavobacteriales</taxon>
        <taxon>Flavobacteriaceae</taxon>
        <taxon>Flavobacterium</taxon>
    </lineage>
</organism>
<sequence length="67" mass="8093">MEKESLEIEKLCKKEGRRLKTPQNWEAEPRVKYENNKDIRGKPTDFEKTLICKGCVMRQLRKRLKKD</sequence>
<comment type="caution">
    <text evidence="1">The sequence shown here is derived from an EMBL/GenBank/DDBJ whole genome shotgun (WGS) entry which is preliminary data.</text>
</comment>
<evidence type="ECO:0000313" key="1">
    <source>
        <dbReference type="EMBL" id="GAA3754084.1"/>
    </source>
</evidence>
<keyword evidence="2" id="KW-1185">Reference proteome</keyword>
<dbReference type="Proteomes" id="UP001501367">
    <property type="component" value="Unassembled WGS sequence"/>
</dbReference>
<dbReference type="EMBL" id="BAABDT010000007">
    <property type="protein sequence ID" value="GAA3754084.1"/>
    <property type="molecule type" value="Genomic_DNA"/>
</dbReference>
<gene>
    <name evidence="1" type="ORF">GCM10022422_45200</name>
</gene>
<evidence type="ECO:0000313" key="2">
    <source>
        <dbReference type="Proteomes" id="UP001501367"/>
    </source>
</evidence>